<name>A0A7I7SYX8_9MYCO</name>
<dbReference type="KEGG" id="mhev:MHEL_02510"/>
<gene>
    <name evidence="1" type="ORF">MHEL_02510</name>
</gene>
<dbReference type="EMBL" id="AP022596">
    <property type="protein sequence ID" value="BBY62008.1"/>
    <property type="molecule type" value="Genomic_DNA"/>
</dbReference>
<dbReference type="AlphaFoldDB" id="A0A7I7SYX8"/>
<protein>
    <submittedName>
        <fullName evidence="1">Uncharacterized protein</fullName>
    </submittedName>
</protein>
<dbReference type="Proteomes" id="UP000467148">
    <property type="component" value="Chromosome"/>
</dbReference>
<evidence type="ECO:0000313" key="1">
    <source>
        <dbReference type="EMBL" id="BBY62008.1"/>
    </source>
</evidence>
<keyword evidence="2" id="KW-1185">Reference proteome</keyword>
<accession>A0A7I7SYX8</accession>
<proteinExistence type="predicted"/>
<reference evidence="1 2" key="1">
    <citation type="journal article" date="2019" name="Emerg. Microbes Infect.">
        <title>Comprehensive subspecies identification of 175 nontuberculous mycobacteria species based on 7547 genomic profiles.</title>
        <authorList>
            <person name="Matsumoto Y."/>
            <person name="Kinjo T."/>
            <person name="Motooka D."/>
            <person name="Nabeya D."/>
            <person name="Jung N."/>
            <person name="Uechi K."/>
            <person name="Horii T."/>
            <person name="Iida T."/>
            <person name="Fujita J."/>
            <person name="Nakamura S."/>
        </authorList>
    </citation>
    <scope>NUCLEOTIDE SEQUENCE [LARGE SCALE GENOMIC DNA]</scope>
    <source>
        <strain evidence="1 2">JCM 30396</strain>
    </source>
</reference>
<evidence type="ECO:0000313" key="2">
    <source>
        <dbReference type="Proteomes" id="UP000467148"/>
    </source>
</evidence>
<organism evidence="1 2">
    <name type="scientific">Mycolicibacterium helvum</name>
    <dbReference type="NCBI Taxonomy" id="1534349"/>
    <lineage>
        <taxon>Bacteria</taxon>
        <taxon>Bacillati</taxon>
        <taxon>Actinomycetota</taxon>
        <taxon>Actinomycetes</taxon>
        <taxon>Mycobacteriales</taxon>
        <taxon>Mycobacteriaceae</taxon>
        <taxon>Mycolicibacterium</taxon>
    </lineage>
</organism>
<sequence>MVTECIVAAEPGVNAASAFMIHRTSASPKVNEPPETLFTAAGGDCFQSTLSTLVSWNALVSVAAEAEIGESSGPSVGAADATTAHMANGAMTRDVDIKNP</sequence>